<feature type="transmembrane region" description="Helical" evidence="7">
    <location>
        <begin position="224"/>
        <end position="245"/>
    </location>
</feature>
<evidence type="ECO:0000256" key="4">
    <source>
        <dbReference type="ARBA" id="ARBA00022692"/>
    </source>
</evidence>
<dbReference type="InterPro" id="IPR051788">
    <property type="entry name" value="MFS_Transporter"/>
</dbReference>
<dbReference type="PANTHER" id="PTHR23514:SF3">
    <property type="entry name" value="BYPASS OF STOP CODON PROTEIN 6"/>
    <property type="match status" value="1"/>
</dbReference>
<proteinExistence type="inferred from homology"/>
<feature type="transmembrane region" description="Helical" evidence="7">
    <location>
        <begin position="185"/>
        <end position="204"/>
    </location>
</feature>
<dbReference type="Proteomes" id="UP000240009">
    <property type="component" value="Unassembled WGS sequence"/>
</dbReference>
<dbReference type="RefSeq" id="WP_105357933.1">
    <property type="nucleotide sequence ID" value="NZ_PUIA01000069.1"/>
</dbReference>
<sequence>MSNDTSAASPTYHRMALLIASFMTLIAAGVGFGVRAGILNDWATRYGFTKVELGTITGGGLVGFGFTIIFFSFLADNLLGYKKLLVLAFVLHVLSVIITLAATPVFGIAGKDATYWCLYIGVFIFALANGVCEAVINPLVATLFPKEKTHYLNILHAGWPAGLIIGGIIGYMFCGDNAAISHLPWEVPLAMYMIPTLVYGFMVLKEAFPPSEAAAAGVTTKEMLLQFLSPLLLFLFVIHAMVGYVELGTDSWITNIMENVISGKAFLLFIYTSAIMFVLRFFAGPIVHQINPLGLLFVCAIFGCSGLYWLGSANTGWAIIAAATVYGLGKTFFWPTMLGVVGERFPRGGAITMGVMGGIGMLSAGLLGGPGIGYKQDFFATQKMQQLDDALFEQYRSQNQKAFLFFPEVYALDGAKVGVLKDDGAELARRTEIETKEGKISEETKALNAWWEANKPSSPEQRQHEVETIEAANIYGGRMALKWTAIIPATMGLCYLLLVIYFWTQGGYKQVVLHGEESETEQYTGGVQGPVE</sequence>
<dbReference type="InterPro" id="IPR036259">
    <property type="entry name" value="MFS_trans_sf"/>
</dbReference>
<comment type="caution">
    <text evidence="9">The sequence shown here is derived from an EMBL/GenBank/DDBJ whole genome shotgun (WGS) entry which is preliminary data.</text>
</comment>
<keyword evidence="3" id="KW-0813">Transport</keyword>
<dbReference type="SUPFAM" id="SSF103473">
    <property type="entry name" value="MFS general substrate transporter"/>
    <property type="match status" value="1"/>
</dbReference>
<gene>
    <name evidence="9" type="ORF">C5Y96_22115</name>
</gene>
<feature type="transmembrane region" description="Helical" evidence="7">
    <location>
        <begin position="483"/>
        <end position="503"/>
    </location>
</feature>
<comment type="similarity">
    <text evidence="2">Belongs to the major facilitator superfamily.</text>
</comment>
<feature type="transmembrane region" description="Helical" evidence="7">
    <location>
        <begin position="12"/>
        <end position="33"/>
    </location>
</feature>
<dbReference type="OrthoDB" id="9783757at2"/>
<accession>A0A2S8F2J7</accession>
<evidence type="ECO:0000256" key="7">
    <source>
        <dbReference type="SAM" id="Phobius"/>
    </source>
</evidence>
<organism evidence="9 10">
    <name type="scientific">Blastopirellula marina</name>
    <dbReference type="NCBI Taxonomy" id="124"/>
    <lineage>
        <taxon>Bacteria</taxon>
        <taxon>Pseudomonadati</taxon>
        <taxon>Planctomycetota</taxon>
        <taxon>Planctomycetia</taxon>
        <taxon>Pirellulales</taxon>
        <taxon>Pirellulaceae</taxon>
        <taxon>Blastopirellula</taxon>
    </lineage>
</organism>
<dbReference type="GO" id="GO:0016020">
    <property type="term" value="C:membrane"/>
    <property type="evidence" value="ECO:0007669"/>
    <property type="project" value="TreeGrafter"/>
</dbReference>
<feature type="transmembrane region" description="Helical" evidence="7">
    <location>
        <begin position="353"/>
        <end position="374"/>
    </location>
</feature>
<feature type="transmembrane region" description="Helical" evidence="7">
    <location>
        <begin position="113"/>
        <end position="140"/>
    </location>
</feature>
<dbReference type="PANTHER" id="PTHR23514">
    <property type="entry name" value="BYPASS OF STOP CODON PROTEIN 6"/>
    <property type="match status" value="1"/>
</dbReference>
<reference evidence="9 10" key="1">
    <citation type="submission" date="2018-02" db="EMBL/GenBank/DDBJ databases">
        <title>Comparative genomes isolates from brazilian mangrove.</title>
        <authorList>
            <person name="Araujo J.E."/>
            <person name="Taketani R.G."/>
            <person name="Silva M.C.P."/>
            <person name="Loureco M.V."/>
            <person name="Andreote F.D."/>
        </authorList>
    </citation>
    <scope>NUCLEOTIDE SEQUENCE [LARGE SCALE GENOMIC DNA]</scope>
    <source>
        <strain evidence="9 10">HEX-2 MGV</strain>
    </source>
</reference>
<evidence type="ECO:0000313" key="9">
    <source>
        <dbReference type="EMBL" id="PQO26144.1"/>
    </source>
</evidence>
<feature type="transmembrane region" description="Helical" evidence="7">
    <location>
        <begin position="152"/>
        <end position="173"/>
    </location>
</feature>
<feature type="transmembrane region" description="Helical" evidence="7">
    <location>
        <begin position="317"/>
        <end position="341"/>
    </location>
</feature>
<evidence type="ECO:0000256" key="3">
    <source>
        <dbReference type="ARBA" id="ARBA00022448"/>
    </source>
</evidence>
<evidence type="ECO:0000313" key="10">
    <source>
        <dbReference type="Proteomes" id="UP000240009"/>
    </source>
</evidence>
<keyword evidence="6 7" id="KW-0472">Membrane</keyword>
<dbReference type="Pfam" id="PF07690">
    <property type="entry name" value="MFS_1"/>
    <property type="match status" value="1"/>
</dbReference>
<evidence type="ECO:0000256" key="2">
    <source>
        <dbReference type="ARBA" id="ARBA00008335"/>
    </source>
</evidence>
<dbReference type="EMBL" id="PUIA01000069">
    <property type="protein sequence ID" value="PQO26144.1"/>
    <property type="molecule type" value="Genomic_DNA"/>
</dbReference>
<keyword evidence="5 7" id="KW-1133">Transmembrane helix</keyword>
<feature type="transmembrane region" description="Helical" evidence="7">
    <location>
        <begin position="84"/>
        <end position="107"/>
    </location>
</feature>
<dbReference type="Gene3D" id="1.20.1250.20">
    <property type="entry name" value="MFS general substrate transporter like domains"/>
    <property type="match status" value="1"/>
</dbReference>
<evidence type="ECO:0000256" key="5">
    <source>
        <dbReference type="ARBA" id="ARBA00022989"/>
    </source>
</evidence>
<feature type="transmembrane region" description="Helical" evidence="7">
    <location>
        <begin position="53"/>
        <end position="75"/>
    </location>
</feature>
<dbReference type="GO" id="GO:0022857">
    <property type="term" value="F:transmembrane transporter activity"/>
    <property type="evidence" value="ECO:0007669"/>
    <property type="project" value="InterPro"/>
</dbReference>
<name>A0A2S8F2J7_9BACT</name>
<keyword evidence="4 7" id="KW-0812">Transmembrane</keyword>
<evidence type="ECO:0000256" key="6">
    <source>
        <dbReference type="ARBA" id="ARBA00023136"/>
    </source>
</evidence>
<feature type="transmembrane region" description="Helical" evidence="7">
    <location>
        <begin position="265"/>
        <end position="283"/>
    </location>
</feature>
<dbReference type="PROSITE" id="PS50850">
    <property type="entry name" value="MFS"/>
    <property type="match status" value="1"/>
</dbReference>
<dbReference type="InterPro" id="IPR011701">
    <property type="entry name" value="MFS"/>
</dbReference>
<dbReference type="InterPro" id="IPR020846">
    <property type="entry name" value="MFS_dom"/>
</dbReference>
<dbReference type="GO" id="GO:0012505">
    <property type="term" value="C:endomembrane system"/>
    <property type="evidence" value="ECO:0007669"/>
    <property type="project" value="UniProtKB-SubCell"/>
</dbReference>
<feature type="domain" description="Major facilitator superfamily (MFS) profile" evidence="8">
    <location>
        <begin position="17"/>
        <end position="425"/>
    </location>
</feature>
<dbReference type="AlphaFoldDB" id="A0A2S8F2J7"/>
<feature type="transmembrane region" description="Helical" evidence="7">
    <location>
        <begin position="290"/>
        <end position="311"/>
    </location>
</feature>
<evidence type="ECO:0000256" key="1">
    <source>
        <dbReference type="ARBA" id="ARBA00004127"/>
    </source>
</evidence>
<protein>
    <submittedName>
        <fullName evidence="9">MFS transporter</fullName>
    </submittedName>
</protein>
<comment type="subcellular location">
    <subcellularLocation>
        <location evidence="1">Endomembrane system</location>
        <topology evidence="1">Multi-pass membrane protein</topology>
    </subcellularLocation>
</comment>
<evidence type="ECO:0000259" key="8">
    <source>
        <dbReference type="PROSITE" id="PS50850"/>
    </source>
</evidence>